<proteinExistence type="predicted"/>
<dbReference type="InterPro" id="IPR036047">
    <property type="entry name" value="F-box-like_dom_sf"/>
</dbReference>
<dbReference type="Pfam" id="PF12937">
    <property type="entry name" value="F-box-like"/>
    <property type="match status" value="1"/>
</dbReference>
<dbReference type="SMART" id="SM00256">
    <property type="entry name" value="FBOX"/>
    <property type="match status" value="1"/>
</dbReference>
<dbReference type="AlphaFoldDB" id="A0A2G2UZ18"/>
<dbReference type="Pfam" id="PF14299">
    <property type="entry name" value="PP2"/>
    <property type="match status" value="1"/>
</dbReference>
<evidence type="ECO:0000313" key="2">
    <source>
        <dbReference type="EMBL" id="PHT25953.1"/>
    </source>
</evidence>
<protein>
    <submittedName>
        <fullName evidence="2">F-box protein PP2-A15</fullName>
    </submittedName>
</protein>
<dbReference type="PANTHER" id="PTHR31960">
    <property type="entry name" value="F-BOX PROTEIN PP2-A15"/>
    <property type="match status" value="1"/>
</dbReference>
<sequence>MGANASSIDTKSDDQLAFLSVKSNLDDVPEACIALVLSYLDPPEISKLARVSRVFRAAASADFIWQPKLPSNYKYIFRELLGLKVDGLGLKDLYAKLSRPRSFDAGTKEVWIDKNSGGVCLAISSKRMTITGIDDRRYWNHIPTNESRFQTVAYLQQIWWLEVDGDLEFKFPEGTYSLFFRLHLGKATKRHSRRACNYEHVHGWDLKPVQFQLTTPDGCRVTSRCYLDNIGTWMQHHVGDFVVKDGTVPTKIKFSLTQIDCTHTKGGLCVDSVLICPGSLAKELSYC</sequence>
<dbReference type="InterPro" id="IPR025886">
    <property type="entry name" value="PP2-like"/>
</dbReference>
<dbReference type="PROSITE" id="PS50181">
    <property type="entry name" value="FBOX"/>
    <property type="match status" value="1"/>
</dbReference>
<dbReference type="EMBL" id="MLFT02001128">
    <property type="protein sequence ID" value="PHT25953.1"/>
    <property type="molecule type" value="Genomic_DNA"/>
</dbReference>
<dbReference type="STRING" id="33114.A0A2G2UZ18"/>
<evidence type="ECO:0000259" key="1">
    <source>
        <dbReference type="PROSITE" id="PS50181"/>
    </source>
</evidence>
<accession>A0A2G2UZ18</accession>
<reference evidence="2" key="1">
    <citation type="journal article" date="2017" name="Genome Biol.">
        <title>New reference genome sequences of hot pepper reveal the massive evolution of plant disease-resistance genes by retroduplication.</title>
        <authorList>
            <person name="Kim S."/>
            <person name="Park J."/>
            <person name="Yeom S.I."/>
            <person name="Kim Y.M."/>
            <person name="Seo E."/>
            <person name="Kim K.T."/>
            <person name="Kim M.S."/>
            <person name="Lee J.M."/>
            <person name="Cheong K."/>
            <person name="Shin H.S."/>
            <person name="Kim S.B."/>
            <person name="Han K."/>
            <person name="Lee J."/>
            <person name="Park M."/>
            <person name="Lee H.A."/>
            <person name="Lee H.Y."/>
            <person name="Lee Y."/>
            <person name="Oh S."/>
            <person name="Lee J.H."/>
            <person name="Choi E."/>
            <person name="Choi E."/>
            <person name="Lee S.E."/>
            <person name="Jeon J."/>
            <person name="Kim H."/>
            <person name="Choi G."/>
            <person name="Song H."/>
            <person name="Lee J."/>
            <person name="Lee S.C."/>
            <person name="Kwon J.K."/>
            <person name="Lee H.Y."/>
            <person name="Koo N."/>
            <person name="Hong Y."/>
            <person name="Kim R.W."/>
            <person name="Kang W.H."/>
            <person name="Huh J.H."/>
            <person name="Kang B.C."/>
            <person name="Yang T.J."/>
            <person name="Lee Y.H."/>
            <person name="Bennetzen J.L."/>
            <person name="Choi D."/>
        </authorList>
    </citation>
    <scope>NUCLEOTIDE SEQUENCE [LARGE SCALE GENOMIC DNA]</scope>
    <source>
        <strain evidence="2">PBC81</strain>
        <tissue evidence="2">Leaf</tissue>
    </source>
</reference>
<dbReference type="PANTHER" id="PTHR31960:SF3">
    <property type="entry name" value="F-BOX PROTEIN PP2-A13"/>
    <property type="match status" value="1"/>
</dbReference>
<dbReference type="SUPFAM" id="SSF81383">
    <property type="entry name" value="F-box domain"/>
    <property type="match status" value="1"/>
</dbReference>
<dbReference type="InterPro" id="IPR001810">
    <property type="entry name" value="F-box_dom"/>
</dbReference>
<comment type="caution">
    <text evidence="2">The sequence shown here is derived from an EMBL/GenBank/DDBJ whole genome shotgun (WGS) entry which is preliminary data.</text>
</comment>
<reference evidence="2" key="2">
    <citation type="journal article" date="2017" name="J. Anim. Genet.">
        <title>Multiple reference genome sequences of hot pepper reveal the massive evolution of plant disease resistance genes by retroduplication.</title>
        <authorList>
            <person name="Kim S."/>
            <person name="Park J."/>
            <person name="Yeom S.-I."/>
            <person name="Kim Y.-M."/>
            <person name="Seo E."/>
            <person name="Kim K.-T."/>
            <person name="Kim M.-S."/>
            <person name="Lee J.M."/>
            <person name="Cheong K."/>
            <person name="Shin H.-S."/>
            <person name="Kim S.-B."/>
            <person name="Han K."/>
            <person name="Lee J."/>
            <person name="Park M."/>
            <person name="Lee H.-A."/>
            <person name="Lee H.-Y."/>
            <person name="Lee Y."/>
            <person name="Oh S."/>
            <person name="Lee J.H."/>
            <person name="Choi E."/>
            <person name="Choi E."/>
            <person name="Lee S.E."/>
            <person name="Jeon J."/>
            <person name="Kim H."/>
            <person name="Choi G."/>
            <person name="Song H."/>
            <person name="Lee J."/>
            <person name="Lee S.-C."/>
            <person name="Kwon J.-K."/>
            <person name="Lee H.-Y."/>
            <person name="Koo N."/>
            <person name="Hong Y."/>
            <person name="Kim R.W."/>
            <person name="Kang W.-H."/>
            <person name="Huh J.H."/>
            <person name="Kang B.-C."/>
            <person name="Yang T.-J."/>
            <person name="Lee Y.-H."/>
            <person name="Bennetzen J.L."/>
            <person name="Choi D."/>
        </authorList>
    </citation>
    <scope>NUCLEOTIDE SEQUENCE [LARGE SCALE GENOMIC DNA]</scope>
    <source>
        <strain evidence="2">cv. PBC81</strain>
    </source>
</reference>
<dbReference type="OrthoDB" id="9970274at2759"/>
<dbReference type="CDD" id="cd22162">
    <property type="entry name" value="F-box_AtSKIP3-like"/>
    <property type="match status" value="1"/>
</dbReference>
<name>A0A2G2UZ18_CAPBA</name>
<gene>
    <name evidence="2" type="ORF">CQW23_34428</name>
</gene>
<feature type="domain" description="F-box" evidence="1">
    <location>
        <begin position="22"/>
        <end position="68"/>
    </location>
</feature>
<dbReference type="Gene3D" id="1.20.1280.50">
    <property type="match status" value="1"/>
</dbReference>
<organism evidence="2">
    <name type="scientific">Capsicum baccatum</name>
    <name type="common">Peruvian pepper</name>
    <dbReference type="NCBI Taxonomy" id="33114"/>
    <lineage>
        <taxon>Eukaryota</taxon>
        <taxon>Viridiplantae</taxon>
        <taxon>Streptophyta</taxon>
        <taxon>Embryophyta</taxon>
        <taxon>Tracheophyta</taxon>
        <taxon>Spermatophyta</taxon>
        <taxon>Magnoliopsida</taxon>
        <taxon>eudicotyledons</taxon>
        <taxon>Gunneridae</taxon>
        <taxon>Pentapetalae</taxon>
        <taxon>asterids</taxon>
        <taxon>lamiids</taxon>
        <taxon>Solanales</taxon>
        <taxon>Solanaceae</taxon>
        <taxon>Solanoideae</taxon>
        <taxon>Capsiceae</taxon>
        <taxon>Capsicum</taxon>
    </lineage>
</organism>